<dbReference type="InterPro" id="IPR003609">
    <property type="entry name" value="Pan_app"/>
</dbReference>
<protein>
    <recommendedName>
        <fullName evidence="2">Apple domain-containing protein</fullName>
    </recommendedName>
</protein>
<keyword evidence="1" id="KW-0732">Signal</keyword>
<proteinExistence type="predicted"/>
<sequence length="333" mass="35244">MKFTTVSTTALLALIPSVVSSPVLENRKTNPNLVSIVVTKSYVTYKVNIDQTYKKNGVYSVASNLALTIKNAPTHVIMQTSATSTVLSTSTSYGVYDDGKGGPTRILTTTIMKGVPTPTKPAAASSSASKATPTAKANAINCGVGSDGPTELGWETSAGNFPANSWKDCYWTCMEDINYCSSFAFAKNGAMPKGQECIIVEANTTHPKIYNSVGNTKGDFVLYDAQCSPPPATKPVTVSSKQCGIPSDVFGGVTVETLQTAEIGSFTFGTLQECKAKCDFFKGYCASYSYNGAADSCGIYSVTIEAPGAYENMNRTDEGGNTWYSYDAGCKLS</sequence>
<evidence type="ECO:0000313" key="3">
    <source>
        <dbReference type="EMBL" id="KAL3425934.1"/>
    </source>
</evidence>
<dbReference type="Proteomes" id="UP001629113">
    <property type="component" value="Unassembled WGS sequence"/>
</dbReference>
<dbReference type="EMBL" id="JBFCZG010000002">
    <property type="protein sequence ID" value="KAL3425934.1"/>
    <property type="molecule type" value="Genomic_DNA"/>
</dbReference>
<organism evidence="3 4">
    <name type="scientific">Phlyctema vagabunda</name>
    <dbReference type="NCBI Taxonomy" id="108571"/>
    <lineage>
        <taxon>Eukaryota</taxon>
        <taxon>Fungi</taxon>
        <taxon>Dikarya</taxon>
        <taxon>Ascomycota</taxon>
        <taxon>Pezizomycotina</taxon>
        <taxon>Leotiomycetes</taxon>
        <taxon>Helotiales</taxon>
        <taxon>Dermateaceae</taxon>
        <taxon>Phlyctema</taxon>
    </lineage>
</organism>
<reference evidence="3 4" key="1">
    <citation type="submission" date="2024-06" db="EMBL/GenBank/DDBJ databases">
        <title>Complete genome of Phlyctema vagabunda strain 19-DSS-EL-015.</title>
        <authorList>
            <person name="Fiorenzani C."/>
        </authorList>
    </citation>
    <scope>NUCLEOTIDE SEQUENCE [LARGE SCALE GENOMIC DNA]</scope>
    <source>
        <strain evidence="3 4">19-DSS-EL-015</strain>
    </source>
</reference>
<feature type="domain" description="Apple" evidence="2">
    <location>
        <begin position="243"/>
        <end position="328"/>
    </location>
</feature>
<evidence type="ECO:0000259" key="2">
    <source>
        <dbReference type="PROSITE" id="PS50948"/>
    </source>
</evidence>
<gene>
    <name evidence="3" type="ORF">PVAG01_02725</name>
</gene>
<evidence type="ECO:0000313" key="4">
    <source>
        <dbReference type="Proteomes" id="UP001629113"/>
    </source>
</evidence>
<feature type="chain" id="PRO_5045949765" description="Apple domain-containing protein" evidence="1">
    <location>
        <begin position="21"/>
        <end position="333"/>
    </location>
</feature>
<keyword evidence="4" id="KW-1185">Reference proteome</keyword>
<evidence type="ECO:0000256" key="1">
    <source>
        <dbReference type="SAM" id="SignalP"/>
    </source>
</evidence>
<feature type="domain" description="Apple" evidence="2">
    <location>
        <begin position="142"/>
        <end position="227"/>
    </location>
</feature>
<feature type="signal peptide" evidence="1">
    <location>
        <begin position="1"/>
        <end position="20"/>
    </location>
</feature>
<dbReference type="PROSITE" id="PS50948">
    <property type="entry name" value="PAN"/>
    <property type="match status" value="2"/>
</dbReference>
<comment type="caution">
    <text evidence="3">The sequence shown here is derived from an EMBL/GenBank/DDBJ whole genome shotgun (WGS) entry which is preliminary data.</text>
</comment>
<name>A0ABR4PRN6_9HELO</name>
<accession>A0ABR4PRN6</accession>